<name>A0A8J5JSC7_HOMAM</name>
<dbReference type="Pfam" id="PF07841">
    <property type="entry name" value="DM4_12"/>
    <property type="match status" value="2"/>
</dbReference>
<gene>
    <name evidence="1" type="ORF">Hamer_G008952</name>
</gene>
<evidence type="ECO:0000313" key="1">
    <source>
        <dbReference type="EMBL" id="KAG7158304.1"/>
    </source>
</evidence>
<dbReference type="EMBL" id="JAHLQT010035566">
    <property type="protein sequence ID" value="KAG7158304.1"/>
    <property type="molecule type" value="Genomic_DNA"/>
</dbReference>
<dbReference type="AlphaFoldDB" id="A0A8J5JSC7"/>
<keyword evidence="2" id="KW-1185">Reference proteome</keyword>
<sequence>MSGGAGESDGTIYGDYDEAAWHGQEGHPAPPTTRSVPSPLTRLWTSTANTSRTTKLLYRQPINVPASPPTHHTTDGFESSYLSLIKLSPRSKYQVCLKVMKLTSVMVGVWACLLLLYGEGNASPCCGVGVAAVGALAFTGGVLAAKHHHHHHGGCHSCGCGGCGGSCGWCGGNYYGKRRRRSLLNFLENAEIQQVYDKIAAEDKDQCGLRLVCELAQRDPRTLAQDEIQILLPYRGAGESDGTIYGDYDEAAWHGQEGHPCPTNYPLCAFTAHQVMDEYRKYVTNNGNFTLNHFLAPWRGGNLGVSRDSVYITMPYEGLPSQIIPDRCWWRDNQPTKTFGSGYYDRWGTKIIQRNVMSKVNVAWVGVGRDESDETTYYGRYDKAVWHGQKGNPCHKMYPTCVLAAPEILVNFKANFTDPFQIMSKVSVVVVWAVVALLSLSMVTLPRTEAVAVADPEPCCGRLAAGALGFVGGYAIGRLSHRRCHRCGYGRRRRSLDEIMGSQQLEDLYSKIAAQDKDQCGLRLVCELAQKDPNHLTEDEAIILLPYRGRSESNERTYYGQYDKAVWHGQKGNPCHKLYSLCAYAAPEILVGYKARFIDSFQ</sequence>
<proteinExistence type="predicted"/>
<accession>A0A8J5JSC7</accession>
<comment type="caution">
    <text evidence="1">The sequence shown here is derived from an EMBL/GenBank/DDBJ whole genome shotgun (WGS) entry which is preliminary data.</text>
</comment>
<dbReference type="PANTHER" id="PTHR21398:SF6">
    <property type="entry name" value="AGAP007094-PA"/>
    <property type="match status" value="1"/>
</dbReference>
<organism evidence="1 2">
    <name type="scientific">Homarus americanus</name>
    <name type="common">American lobster</name>
    <dbReference type="NCBI Taxonomy" id="6706"/>
    <lineage>
        <taxon>Eukaryota</taxon>
        <taxon>Metazoa</taxon>
        <taxon>Ecdysozoa</taxon>
        <taxon>Arthropoda</taxon>
        <taxon>Crustacea</taxon>
        <taxon>Multicrustacea</taxon>
        <taxon>Malacostraca</taxon>
        <taxon>Eumalacostraca</taxon>
        <taxon>Eucarida</taxon>
        <taxon>Decapoda</taxon>
        <taxon>Pleocyemata</taxon>
        <taxon>Astacidea</taxon>
        <taxon>Nephropoidea</taxon>
        <taxon>Nephropidae</taxon>
        <taxon>Homarus</taxon>
    </lineage>
</organism>
<dbReference type="InterPro" id="IPR006631">
    <property type="entry name" value="DM4_12"/>
</dbReference>
<dbReference type="Proteomes" id="UP000747542">
    <property type="component" value="Unassembled WGS sequence"/>
</dbReference>
<reference evidence="1" key="1">
    <citation type="journal article" date="2021" name="Sci. Adv.">
        <title>The American lobster genome reveals insights on longevity, neural, and immune adaptations.</title>
        <authorList>
            <person name="Polinski J.M."/>
            <person name="Zimin A.V."/>
            <person name="Clark K.F."/>
            <person name="Kohn A.B."/>
            <person name="Sadowski N."/>
            <person name="Timp W."/>
            <person name="Ptitsyn A."/>
            <person name="Khanna P."/>
            <person name="Romanova D.Y."/>
            <person name="Williams P."/>
            <person name="Greenwood S.J."/>
            <person name="Moroz L.L."/>
            <person name="Walt D.R."/>
            <person name="Bodnar A.G."/>
        </authorList>
    </citation>
    <scope>NUCLEOTIDE SEQUENCE</scope>
    <source>
        <strain evidence="1">GMGI-L3</strain>
    </source>
</reference>
<dbReference type="PANTHER" id="PTHR21398">
    <property type="entry name" value="AGAP007094-PA"/>
    <property type="match status" value="1"/>
</dbReference>
<protein>
    <submittedName>
        <fullName evidence="1">Putative DM4/DM12 family-like protein 4</fullName>
    </submittedName>
</protein>
<evidence type="ECO:0000313" key="2">
    <source>
        <dbReference type="Proteomes" id="UP000747542"/>
    </source>
</evidence>